<dbReference type="PROSITE" id="PS51257">
    <property type="entry name" value="PROKAR_LIPOPROTEIN"/>
    <property type="match status" value="1"/>
</dbReference>
<dbReference type="GO" id="GO:0009279">
    <property type="term" value="C:cell outer membrane"/>
    <property type="evidence" value="ECO:0007669"/>
    <property type="project" value="UniProtKB-SubCell"/>
</dbReference>
<comment type="similarity">
    <text evidence="2">Belongs to the SusD family.</text>
</comment>
<protein>
    <recommendedName>
        <fullName evidence="10">Carbohydrate-binding protein SusD</fullName>
    </recommendedName>
</protein>
<organism evidence="8 9">
    <name type="scientific">Flavisolibacter tropicus</name>
    <dbReference type="NCBI Taxonomy" id="1492898"/>
    <lineage>
        <taxon>Bacteria</taxon>
        <taxon>Pseudomonadati</taxon>
        <taxon>Bacteroidota</taxon>
        <taxon>Chitinophagia</taxon>
        <taxon>Chitinophagales</taxon>
        <taxon>Chitinophagaceae</taxon>
        <taxon>Flavisolibacter</taxon>
    </lineage>
</organism>
<feature type="domain" description="SusD-like N-terminal" evidence="7">
    <location>
        <begin position="87"/>
        <end position="219"/>
    </location>
</feature>
<evidence type="ECO:0000313" key="9">
    <source>
        <dbReference type="Proteomes" id="UP000077177"/>
    </source>
</evidence>
<sequence length="641" mass="71765">MKNIKIILFLGLIIGTVSCKKYLDVVPDYSPTIDNAFAMRTQAKKYLATCYSYLPRLGEYADNFTSVASREIVAPTGGVTSSTAPGLQQFLDMAYGYQSANDPVANFWDGTKSGTPLFQGLRDCNIFLEGIQNVPDMSETEKKQWIAEVKTLKAYYHFYLLRMYGPIPVIRKNLPISATADEVQVKREPVDSVVSYITQLVDEATPDLQPAIVNVSEEMGRITKTIALSIKAQTLVLAASPLFNGNTDYANFKNKDGQALVNTTYDATKWQKASEACKAAIDAARAAGHTMYYFDVPVGLGAIFPSTKACLDIRGAITEDFNAETIWGFKNSRPNSLQLLAMTFGGGTTGRLPIVGNAFYAANMEACELFYTKNGVPINEDPTWDYANRYTALKTVPSTADSGLLKKGFVTSSFNMDRENRFYADLTFQGSSYQYKTYINSNNIAYINGYGSATATDKYSMTGYWPQKLVNYKCTGDQNTRTIVPYTWPAIRLSELYLMYAEALNEAAGPSPEAYQYIDSVRARAGLKGVQESWTKYSNNPAKPASKEGLRSIIQQETQIEFMFEGNNYWNARRWHRLDILNRPVTGWDVFKKSTLPADAPKVYYNKVNYFYPSSTLRDFLAPIKEYNLSVNHNLVQNPMW</sequence>
<name>A0A172TX12_9BACT</name>
<dbReference type="Gene3D" id="1.25.40.390">
    <property type="match status" value="1"/>
</dbReference>
<dbReference type="Proteomes" id="UP000077177">
    <property type="component" value="Chromosome"/>
</dbReference>
<dbReference type="EMBL" id="CP011390">
    <property type="protein sequence ID" value="ANE51414.1"/>
    <property type="molecule type" value="Genomic_DNA"/>
</dbReference>
<evidence type="ECO:0000259" key="6">
    <source>
        <dbReference type="Pfam" id="PF07980"/>
    </source>
</evidence>
<dbReference type="KEGG" id="fla:SY85_13775"/>
<evidence type="ECO:0000256" key="3">
    <source>
        <dbReference type="ARBA" id="ARBA00022729"/>
    </source>
</evidence>
<dbReference type="Pfam" id="PF07980">
    <property type="entry name" value="SusD_RagB"/>
    <property type="match status" value="1"/>
</dbReference>
<gene>
    <name evidence="8" type="ORF">SY85_13775</name>
</gene>
<dbReference type="SUPFAM" id="SSF48452">
    <property type="entry name" value="TPR-like"/>
    <property type="match status" value="1"/>
</dbReference>
<evidence type="ECO:0000256" key="5">
    <source>
        <dbReference type="ARBA" id="ARBA00023237"/>
    </source>
</evidence>
<dbReference type="InterPro" id="IPR011990">
    <property type="entry name" value="TPR-like_helical_dom_sf"/>
</dbReference>
<dbReference type="AlphaFoldDB" id="A0A172TX12"/>
<proteinExistence type="inferred from homology"/>
<reference evidence="8 9" key="2">
    <citation type="journal article" date="2016" name="Int. J. Syst. Evol. Microbiol.">
        <title>Flavisolibacter tropicus sp. nov., isolated from tropical soil.</title>
        <authorList>
            <person name="Lee J.J."/>
            <person name="Kang M.S."/>
            <person name="Kim G.S."/>
            <person name="Lee C.S."/>
            <person name="Lim S."/>
            <person name="Lee J."/>
            <person name="Roh S.H."/>
            <person name="Kang H."/>
            <person name="Ha J.M."/>
            <person name="Bae S."/>
            <person name="Jung H.Y."/>
            <person name="Kim M.K."/>
        </authorList>
    </citation>
    <scope>NUCLEOTIDE SEQUENCE [LARGE SCALE GENOMIC DNA]</scope>
    <source>
        <strain evidence="8 9">LCS9</strain>
    </source>
</reference>
<keyword evidence="3" id="KW-0732">Signal</keyword>
<comment type="subcellular location">
    <subcellularLocation>
        <location evidence="1">Cell outer membrane</location>
    </subcellularLocation>
</comment>
<evidence type="ECO:0000256" key="1">
    <source>
        <dbReference type="ARBA" id="ARBA00004442"/>
    </source>
</evidence>
<reference evidence="9" key="1">
    <citation type="submission" date="2015-01" db="EMBL/GenBank/DDBJ databases">
        <title>Flavisolibacter sp./LCS9/ whole genome sequencing.</title>
        <authorList>
            <person name="Kim M.K."/>
            <person name="Srinivasan S."/>
            <person name="Lee J.-J."/>
        </authorList>
    </citation>
    <scope>NUCLEOTIDE SEQUENCE [LARGE SCALE GENOMIC DNA]</scope>
    <source>
        <strain evidence="9">LCS9</strain>
    </source>
</reference>
<dbReference type="Pfam" id="PF14322">
    <property type="entry name" value="SusD-like_3"/>
    <property type="match status" value="1"/>
</dbReference>
<dbReference type="RefSeq" id="WP_066405413.1">
    <property type="nucleotide sequence ID" value="NZ_CP011390.1"/>
</dbReference>
<dbReference type="OrthoDB" id="609297at2"/>
<dbReference type="InterPro" id="IPR012944">
    <property type="entry name" value="SusD_RagB_dom"/>
</dbReference>
<evidence type="ECO:0000259" key="7">
    <source>
        <dbReference type="Pfam" id="PF14322"/>
    </source>
</evidence>
<dbReference type="STRING" id="1492898.SY85_13775"/>
<evidence type="ECO:0008006" key="10">
    <source>
        <dbReference type="Google" id="ProtNLM"/>
    </source>
</evidence>
<keyword evidence="5" id="KW-0998">Cell outer membrane</keyword>
<accession>A0A172TX12</accession>
<evidence type="ECO:0000256" key="4">
    <source>
        <dbReference type="ARBA" id="ARBA00023136"/>
    </source>
</evidence>
<dbReference type="InterPro" id="IPR033985">
    <property type="entry name" value="SusD-like_N"/>
</dbReference>
<evidence type="ECO:0000313" key="8">
    <source>
        <dbReference type="EMBL" id="ANE51414.1"/>
    </source>
</evidence>
<keyword evidence="4" id="KW-0472">Membrane</keyword>
<feature type="domain" description="RagB/SusD" evidence="6">
    <location>
        <begin position="355"/>
        <end position="641"/>
    </location>
</feature>
<keyword evidence="9" id="KW-1185">Reference proteome</keyword>
<dbReference type="PATRIC" id="fig|1492898.3.peg.2972"/>
<evidence type="ECO:0000256" key="2">
    <source>
        <dbReference type="ARBA" id="ARBA00006275"/>
    </source>
</evidence>